<evidence type="ECO:0000256" key="9">
    <source>
        <dbReference type="ARBA" id="ARBA00022801"/>
    </source>
</evidence>
<dbReference type="InterPro" id="IPR000209">
    <property type="entry name" value="Peptidase_S8/S53_dom"/>
</dbReference>
<dbReference type="PROSITE" id="PS51695">
    <property type="entry name" value="SEDOLISIN"/>
    <property type="match status" value="1"/>
</dbReference>
<dbReference type="InterPro" id="IPR050819">
    <property type="entry name" value="Tripeptidyl-peptidase_I"/>
</dbReference>
<evidence type="ECO:0000256" key="1">
    <source>
        <dbReference type="ARBA" id="ARBA00001910"/>
    </source>
</evidence>
<keyword evidence="5" id="KW-0964">Secreted</keyword>
<feature type="active site" description="Charge relay system" evidence="15">
    <location>
        <position position="282"/>
    </location>
</feature>
<evidence type="ECO:0000256" key="2">
    <source>
        <dbReference type="ARBA" id="ARBA00002451"/>
    </source>
</evidence>
<dbReference type="AlphaFoldDB" id="A0A1J7JKY3"/>
<dbReference type="PROSITE" id="PS00138">
    <property type="entry name" value="SUBTILASE_SER"/>
    <property type="match status" value="1"/>
</dbReference>
<evidence type="ECO:0000256" key="15">
    <source>
        <dbReference type="PROSITE-ProRule" id="PRU01032"/>
    </source>
</evidence>
<feature type="binding site" evidence="15">
    <location>
        <position position="584"/>
    </location>
    <ligand>
        <name>Ca(2+)</name>
        <dbReference type="ChEBI" id="CHEBI:29108"/>
    </ligand>
</feature>
<dbReference type="GO" id="GO:0005576">
    <property type="term" value="C:extracellular region"/>
    <property type="evidence" value="ECO:0007669"/>
    <property type="project" value="UniProtKB-SubCell"/>
</dbReference>
<dbReference type="InParanoid" id="A0A1J7JKY3"/>
<feature type="active site" description="Charge relay system" evidence="15">
    <location>
        <position position="501"/>
    </location>
</feature>
<evidence type="ECO:0000256" key="3">
    <source>
        <dbReference type="ARBA" id="ARBA00004239"/>
    </source>
</evidence>
<feature type="chain" id="PRO_5009645018" description="tripeptidyl-peptidase II" evidence="16">
    <location>
        <begin position="24"/>
        <end position="603"/>
    </location>
</feature>
<dbReference type="PANTHER" id="PTHR14218">
    <property type="entry name" value="PROTEASE S8 TRIPEPTIDYL PEPTIDASE I CLN2"/>
    <property type="match status" value="1"/>
</dbReference>
<evidence type="ECO:0000256" key="5">
    <source>
        <dbReference type="ARBA" id="ARBA00022525"/>
    </source>
</evidence>
<comment type="function">
    <text evidence="2">Secreted tripeptidyl-peptidase which degrades proteins at acidic pHs and is involved in virulence.</text>
</comment>
<evidence type="ECO:0000256" key="14">
    <source>
        <dbReference type="ARBA" id="ARBA00023180"/>
    </source>
</evidence>
<feature type="domain" description="Peptidase S53" evidence="17">
    <location>
        <begin position="204"/>
        <end position="603"/>
    </location>
</feature>
<dbReference type="InterPro" id="IPR023828">
    <property type="entry name" value="Peptidase_S8_Ser-AS"/>
</dbReference>
<dbReference type="InterPro" id="IPR030400">
    <property type="entry name" value="Sedolisin_dom"/>
</dbReference>
<keyword evidence="11 15" id="KW-0106">Calcium</keyword>
<comment type="catalytic activity">
    <reaction evidence="1">
        <text>Release of an N-terminal tripeptide from a polypeptide.</text>
        <dbReference type="EC" id="3.4.14.10"/>
    </reaction>
</comment>
<proteinExistence type="predicted"/>
<dbReference type="SUPFAM" id="SSF52743">
    <property type="entry name" value="Subtilisin-like"/>
    <property type="match status" value="1"/>
</dbReference>
<evidence type="ECO:0000259" key="17">
    <source>
        <dbReference type="PROSITE" id="PS51695"/>
    </source>
</evidence>
<keyword evidence="6 15" id="KW-0645">Protease</keyword>
<evidence type="ECO:0000313" key="18">
    <source>
        <dbReference type="EMBL" id="OIW34041.1"/>
    </source>
</evidence>
<feature type="binding site" evidence="15">
    <location>
        <position position="582"/>
    </location>
    <ligand>
        <name>Ca(2+)</name>
        <dbReference type="ChEBI" id="CHEBI:29108"/>
    </ligand>
</feature>
<dbReference type="InterPro" id="IPR036852">
    <property type="entry name" value="Peptidase_S8/S53_dom_sf"/>
</dbReference>
<dbReference type="Pfam" id="PF00082">
    <property type="entry name" value="Peptidase_S8"/>
    <property type="match status" value="1"/>
</dbReference>
<gene>
    <name evidence="18" type="ORF">CONLIGDRAFT_628971</name>
</gene>
<dbReference type="GO" id="GO:0006508">
    <property type="term" value="P:proteolysis"/>
    <property type="evidence" value="ECO:0007669"/>
    <property type="project" value="UniProtKB-KW"/>
</dbReference>
<dbReference type="PANTHER" id="PTHR14218:SF34">
    <property type="entry name" value="TRIPEPTIDYL-PEPTIDASE SED4"/>
    <property type="match status" value="1"/>
</dbReference>
<keyword evidence="9 15" id="KW-0378">Hydrolase</keyword>
<dbReference type="CDD" id="cd11377">
    <property type="entry name" value="Pro-peptidase_S53"/>
    <property type="match status" value="1"/>
</dbReference>
<evidence type="ECO:0000256" key="16">
    <source>
        <dbReference type="SAM" id="SignalP"/>
    </source>
</evidence>
<dbReference type="STRING" id="1408157.A0A1J7JKY3"/>
<dbReference type="CDD" id="cd04056">
    <property type="entry name" value="Peptidases_S53"/>
    <property type="match status" value="1"/>
</dbReference>
<sequence>MHLVPTFKASLLVWAGSYAVANGATLMSKMTALHPSIKTLGLPEDDQLITLQVGIKLQNINQLQDRLKAVSTPDSPNYGKYLDADDINKLFSPSDASRTAVLGWLKDAGISRLVDHGSYINFATTVSNANKMLSSSFQNFDVAGVKKLRTLEYSVPDDLAEHIDLVSPTTFFGRTQAHAVVPAQATPGHPRRQNSNTTLNCARLIEPGCLETMYNYGTYRETADSGSRVGFGSFLNQSAIQADLTLYQRAYGLPPNNFSVVLVNGGEDHQDPSRDYGEANLDSQFLSAVVKTLPVTEFITAGKPPFVPNLDIPDEAHNTNEPYLEYYQFLLNQTNEQLPQVISNSYGDDEQTVPKEYAIRVCNMIGMLGLRGLTILESSGDTGVGAACTSNDGHSRPEFTPQFPGTCPYLTAVGGTQSYGPEVAWAASSGGFSNYFGRAWYQEAAVTDYLTSHLAPGTKANWSAYAGGFEGRAFPDVAAHSLSPYYLFYAAGAVSYTGGTSAAAPVVAGLVGLINDARLRAGKPVMGFINPWLYGLGSGNGTGVTDVTGGAAIGCTGVNLQSGQTVPGASVIPGARWDATPGWDPATGVGMLDLLALVERAVG</sequence>
<dbReference type="EC" id="3.4.14.10" evidence="4"/>
<evidence type="ECO:0000256" key="11">
    <source>
        <dbReference type="ARBA" id="ARBA00022837"/>
    </source>
</evidence>
<comment type="subcellular location">
    <subcellularLocation>
        <location evidence="3">Secreted</location>
        <location evidence="3">Extracellular space</location>
    </subcellularLocation>
</comment>
<dbReference type="GO" id="GO:0004252">
    <property type="term" value="F:serine-type endopeptidase activity"/>
    <property type="evidence" value="ECO:0007669"/>
    <property type="project" value="UniProtKB-UniRule"/>
</dbReference>
<feature type="binding site" evidence="15">
    <location>
        <position position="546"/>
    </location>
    <ligand>
        <name>Ca(2+)</name>
        <dbReference type="ChEBI" id="CHEBI:29108"/>
    </ligand>
</feature>
<accession>A0A1J7JKY3</accession>
<dbReference type="GO" id="GO:0008240">
    <property type="term" value="F:tripeptidyl-peptidase activity"/>
    <property type="evidence" value="ECO:0007669"/>
    <property type="project" value="UniProtKB-EC"/>
</dbReference>
<dbReference type="OrthoDB" id="409122at2759"/>
<dbReference type="Pfam" id="PF09286">
    <property type="entry name" value="Pro-kuma_activ"/>
    <property type="match status" value="1"/>
</dbReference>
<organism evidence="18 19">
    <name type="scientific">Coniochaeta ligniaria NRRL 30616</name>
    <dbReference type="NCBI Taxonomy" id="1408157"/>
    <lineage>
        <taxon>Eukaryota</taxon>
        <taxon>Fungi</taxon>
        <taxon>Dikarya</taxon>
        <taxon>Ascomycota</taxon>
        <taxon>Pezizomycotina</taxon>
        <taxon>Sordariomycetes</taxon>
        <taxon>Sordariomycetidae</taxon>
        <taxon>Coniochaetales</taxon>
        <taxon>Coniochaetaceae</taxon>
        <taxon>Coniochaeta</taxon>
    </lineage>
</organism>
<keyword evidence="10 15" id="KW-0720">Serine protease</keyword>
<keyword evidence="14" id="KW-0325">Glycoprotein</keyword>
<dbReference type="FunFam" id="3.40.50.200:FF:000015">
    <property type="entry name" value="Tripeptidyl peptidase A"/>
    <property type="match status" value="1"/>
</dbReference>
<evidence type="ECO:0000256" key="12">
    <source>
        <dbReference type="ARBA" id="ARBA00023026"/>
    </source>
</evidence>
<dbReference type="Gene3D" id="3.40.50.200">
    <property type="entry name" value="Peptidase S8/S53 domain"/>
    <property type="match status" value="1"/>
</dbReference>
<evidence type="ECO:0000256" key="6">
    <source>
        <dbReference type="ARBA" id="ARBA00022670"/>
    </source>
</evidence>
<feature type="signal peptide" evidence="16">
    <location>
        <begin position="1"/>
        <end position="23"/>
    </location>
</feature>
<keyword evidence="12" id="KW-0843">Virulence</keyword>
<evidence type="ECO:0000256" key="8">
    <source>
        <dbReference type="ARBA" id="ARBA00022729"/>
    </source>
</evidence>
<feature type="binding site" evidence="15">
    <location>
        <position position="547"/>
    </location>
    <ligand>
        <name>Ca(2+)</name>
        <dbReference type="ChEBI" id="CHEBI:29108"/>
    </ligand>
</feature>
<dbReference type="SMART" id="SM00944">
    <property type="entry name" value="Pro-kuma_activ"/>
    <property type="match status" value="1"/>
</dbReference>
<dbReference type="GO" id="GO:0046872">
    <property type="term" value="F:metal ion binding"/>
    <property type="evidence" value="ECO:0007669"/>
    <property type="project" value="UniProtKB-UniRule"/>
</dbReference>
<dbReference type="EMBL" id="KV875094">
    <property type="protein sequence ID" value="OIW34041.1"/>
    <property type="molecule type" value="Genomic_DNA"/>
</dbReference>
<dbReference type="SUPFAM" id="SSF54897">
    <property type="entry name" value="Protease propeptides/inhibitors"/>
    <property type="match status" value="1"/>
</dbReference>
<protein>
    <recommendedName>
        <fullName evidence="4">tripeptidyl-peptidase II</fullName>
        <ecNumber evidence="4">3.4.14.10</ecNumber>
    </recommendedName>
</protein>
<evidence type="ECO:0000256" key="4">
    <source>
        <dbReference type="ARBA" id="ARBA00012462"/>
    </source>
</evidence>
<evidence type="ECO:0000256" key="13">
    <source>
        <dbReference type="ARBA" id="ARBA00023145"/>
    </source>
</evidence>
<feature type="active site" description="Charge relay system" evidence="15">
    <location>
        <position position="278"/>
    </location>
</feature>
<keyword evidence="8 16" id="KW-0732">Signal</keyword>
<evidence type="ECO:0000256" key="7">
    <source>
        <dbReference type="ARBA" id="ARBA00022723"/>
    </source>
</evidence>
<evidence type="ECO:0000256" key="10">
    <source>
        <dbReference type="ARBA" id="ARBA00022825"/>
    </source>
</evidence>
<dbReference type="InterPro" id="IPR015366">
    <property type="entry name" value="S53_propep"/>
</dbReference>
<keyword evidence="13" id="KW-0865">Zymogen</keyword>
<keyword evidence="19" id="KW-1185">Reference proteome</keyword>
<reference evidence="18 19" key="1">
    <citation type="submission" date="2016-10" db="EMBL/GenBank/DDBJ databases">
        <title>Draft genome sequence of Coniochaeta ligniaria NRRL30616, a lignocellulolytic fungus for bioabatement of inhibitors in plant biomass hydrolysates.</title>
        <authorList>
            <consortium name="DOE Joint Genome Institute"/>
            <person name="Jimenez D.J."/>
            <person name="Hector R.E."/>
            <person name="Riley R."/>
            <person name="Sun H."/>
            <person name="Grigoriev I.V."/>
            <person name="Van Elsas J.D."/>
            <person name="Nichols N.N."/>
        </authorList>
    </citation>
    <scope>NUCLEOTIDE SEQUENCE [LARGE SCALE GENOMIC DNA]</scope>
    <source>
        <strain evidence="18 19">NRRL 30616</strain>
    </source>
</reference>
<dbReference type="Proteomes" id="UP000182658">
    <property type="component" value="Unassembled WGS sequence"/>
</dbReference>
<comment type="cofactor">
    <cofactor evidence="15">
        <name>Ca(2+)</name>
        <dbReference type="ChEBI" id="CHEBI:29108"/>
    </cofactor>
    <text evidence="15">Binds 1 Ca(2+) ion per subunit.</text>
</comment>
<keyword evidence="7 15" id="KW-0479">Metal-binding</keyword>
<name>A0A1J7JKY3_9PEZI</name>
<evidence type="ECO:0000313" key="19">
    <source>
        <dbReference type="Proteomes" id="UP000182658"/>
    </source>
</evidence>